<dbReference type="PROSITE" id="PS50850">
    <property type="entry name" value="MFS"/>
    <property type="match status" value="1"/>
</dbReference>
<dbReference type="AlphaFoldDB" id="B9JMK3"/>
<feature type="transmembrane region" description="Helical" evidence="6">
    <location>
        <begin position="353"/>
        <end position="372"/>
    </location>
</feature>
<proteinExistence type="predicted"/>
<dbReference type="PANTHER" id="PTHR43124">
    <property type="entry name" value="PURINE EFFLUX PUMP PBUE"/>
    <property type="match status" value="1"/>
</dbReference>
<dbReference type="HOGENOM" id="CLU_001265_61_2_5"/>
<keyword evidence="3 6" id="KW-0812">Transmembrane</keyword>
<accession>B9JMK3</accession>
<dbReference type="SUPFAM" id="SSF103473">
    <property type="entry name" value="MFS general substrate transporter"/>
    <property type="match status" value="1"/>
</dbReference>
<dbReference type="InterPro" id="IPR020846">
    <property type="entry name" value="MFS_dom"/>
</dbReference>
<dbReference type="GO" id="GO:0005886">
    <property type="term" value="C:plasma membrane"/>
    <property type="evidence" value="ECO:0007669"/>
    <property type="project" value="UniProtKB-SubCell"/>
</dbReference>
<dbReference type="InterPro" id="IPR036259">
    <property type="entry name" value="MFS_trans_sf"/>
</dbReference>
<organism evidence="8 9">
    <name type="scientific">Rhizobium rhizogenes (strain K84 / ATCC BAA-868)</name>
    <name type="common">Agrobacterium radiobacter</name>
    <dbReference type="NCBI Taxonomy" id="311403"/>
    <lineage>
        <taxon>Bacteria</taxon>
        <taxon>Pseudomonadati</taxon>
        <taxon>Pseudomonadota</taxon>
        <taxon>Alphaproteobacteria</taxon>
        <taxon>Hyphomicrobiales</taxon>
        <taxon>Rhizobiaceae</taxon>
        <taxon>Rhizobium/Agrobacterium group</taxon>
        <taxon>Rhizobium</taxon>
    </lineage>
</organism>
<dbReference type="EMBL" id="CP000629">
    <property type="protein sequence ID" value="ACM28784.1"/>
    <property type="molecule type" value="Genomic_DNA"/>
</dbReference>
<evidence type="ECO:0000256" key="3">
    <source>
        <dbReference type="ARBA" id="ARBA00022692"/>
    </source>
</evidence>
<dbReference type="GO" id="GO:0022857">
    <property type="term" value="F:transmembrane transporter activity"/>
    <property type="evidence" value="ECO:0007669"/>
    <property type="project" value="InterPro"/>
</dbReference>
<dbReference type="KEGG" id="ara:Arad_7238"/>
<feature type="transmembrane region" description="Helical" evidence="6">
    <location>
        <begin position="266"/>
        <end position="285"/>
    </location>
</feature>
<feature type="transmembrane region" description="Helical" evidence="6">
    <location>
        <begin position="323"/>
        <end position="347"/>
    </location>
</feature>
<feature type="transmembrane region" description="Helical" evidence="6">
    <location>
        <begin position="95"/>
        <end position="117"/>
    </location>
</feature>
<sequence>MRLPLASLALGAFAIGVTEFAPMGLLPNIAADLQVSIPSAGLLISGYAVGVMVGAPLVTLLLSAQKPKTSLIALMILFVVGNLLSAIAPSYGTLLAARVLTSLSHGAFFGLGAMVAAKLVPPGKGASAVATMFMGLTVANIGGVPAATWLGVALGWRLALGATAILGAVAAIGLLLALPDGERGQPPSIVRDLKILARPTVIMALATTAFSAASMFTLYTYIAPVLGALTHASSGFVTAMLVMIGVGFTIGNMLSGRLADRALQPTLVGFLLALVVVNLAFPLFATTQVGVTIALLIWGAVTFGAATPAQMRVMQEAHEASGLASSVNIGAFNLGNAIGAAIGGAVLNAGLGYAWIAPVGGVMGLIAVLAALSNDRRPVLRDEGAS</sequence>
<feature type="transmembrane region" description="Helical" evidence="6">
    <location>
        <begin position="200"/>
        <end position="222"/>
    </location>
</feature>
<keyword evidence="2" id="KW-1003">Cell membrane</keyword>
<feature type="transmembrane region" description="Helical" evidence="6">
    <location>
        <begin position="234"/>
        <end position="254"/>
    </location>
</feature>
<gene>
    <name evidence="8" type="ordered locus">Arad_7238</name>
</gene>
<evidence type="ECO:0000313" key="8">
    <source>
        <dbReference type="EMBL" id="ACM28784.1"/>
    </source>
</evidence>
<name>B9JMK3_RHIR8</name>
<dbReference type="Gene3D" id="1.20.1250.20">
    <property type="entry name" value="MFS general substrate transporter like domains"/>
    <property type="match status" value="2"/>
</dbReference>
<feature type="transmembrane region" description="Helical" evidence="6">
    <location>
        <begin position="44"/>
        <end position="64"/>
    </location>
</feature>
<dbReference type="Proteomes" id="UP000001600">
    <property type="component" value="Chromosome 2"/>
</dbReference>
<evidence type="ECO:0000256" key="2">
    <source>
        <dbReference type="ARBA" id="ARBA00022475"/>
    </source>
</evidence>
<feature type="transmembrane region" description="Helical" evidence="6">
    <location>
        <begin position="291"/>
        <end position="311"/>
    </location>
</feature>
<dbReference type="CDD" id="cd17324">
    <property type="entry name" value="MFS_NepI_like"/>
    <property type="match status" value="1"/>
</dbReference>
<keyword evidence="5 6" id="KW-0472">Membrane</keyword>
<dbReference type="InterPro" id="IPR050189">
    <property type="entry name" value="MFS_Efflux_Transporters"/>
</dbReference>
<dbReference type="STRING" id="311403.Arad_7238"/>
<dbReference type="eggNOG" id="COG2814">
    <property type="taxonomic scope" value="Bacteria"/>
</dbReference>
<evidence type="ECO:0000256" key="6">
    <source>
        <dbReference type="SAM" id="Phobius"/>
    </source>
</evidence>
<dbReference type="RefSeq" id="WP_007689058.1">
    <property type="nucleotide sequence ID" value="NC_011983.1"/>
</dbReference>
<dbReference type="InterPro" id="IPR011701">
    <property type="entry name" value="MFS"/>
</dbReference>
<dbReference type="Pfam" id="PF07690">
    <property type="entry name" value="MFS_1"/>
    <property type="match status" value="1"/>
</dbReference>
<feature type="transmembrane region" description="Helical" evidence="6">
    <location>
        <begin position="129"/>
        <end position="152"/>
    </location>
</feature>
<feature type="transmembrane region" description="Helical" evidence="6">
    <location>
        <begin position="71"/>
        <end position="89"/>
    </location>
</feature>
<evidence type="ECO:0000256" key="1">
    <source>
        <dbReference type="ARBA" id="ARBA00004651"/>
    </source>
</evidence>
<keyword evidence="4 6" id="KW-1133">Transmembrane helix</keyword>
<evidence type="ECO:0000259" key="7">
    <source>
        <dbReference type="PROSITE" id="PS50850"/>
    </source>
</evidence>
<comment type="subcellular location">
    <subcellularLocation>
        <location evidence="1">Cell membrane</location>
        <topology evidence="1">Multi-pass membrane protein</topology>
    </subcellularLocation>
</comment>
<reference evidence="8 9" key="1">
    <citation type="journal article" date="2009" name="J. Bacteriol.">
        <title>Genome sequences of three Agrobacterium biovars help elucidate the evolution of multichromosome genomes in bacteria.</title>
        <authorList>
            <person name="Slater S.C."/>
            <person name="Goldman B.S."/>
            <person name="Goodner B."/>
            <person name="Setubal J.C."/>
            <person name="Farrand S.K."/>
            <person name="Nester E.W."/>
            <person name="Burr T.J."/>
            <person name="Banta L."/>
            <person name="Dickerman A.W."/>
            <person name="Paulsen I."/>
            <person name="Otten L."/>
            <person name="Suen G."/>
            <person name="Welch R."/>
            <person name="Almeida N.F."/>
            <person name="Arnold F."/>
            <person name="Burton O.T."/>
            <person name="Du Z."/>
            <person name="Ewing A."/>
            <person name="Godsy E."/>
            <person name="Heisel S."/>
            <person name="Houmiel K.L."/>
            <person name="Jhaveri J."/>
            <person name="Lu J."/>
            <person name="Miller N.M."/>
            <person name="Norton S."/>
            <person name="Chen Q."/>
            <person name="Phoolcharoen W."/>
            <person name="Ohlin V."/>
            <person name="Ondrusek D."/>
            <person name="Pride N."/>
            <person name="Stricklin S.L."/>
            <person name="Sun J."/>
            <person name="Wheeler C."/>
            <person name="Wilson L."/>
            <person name="Zhu H."/>
            <person name="Wood D.W."/>
        </authorList>
    </citation>
    <scope>NUCLEOTIDE SEQUENCE [LARGE SCALE GENOMIC DNA]</scope>
    <source>
        <strain evidence="9">K84 / ATCC BAA-868</strain>
    </source>
</reference>
<evidence type="ECO:0000256" key="4">
    <source>
        <dbReference type="ARBA" id="ARBA00022989"/>
    </source>
</evidence>
<feature type="transmembrane region" description="Helical" evidence="6">
    <location>
        <begin position="158"/>
        <end position="179"/>
    </location>
</feature>
<dbReference type="PANTHER" id="PTHR43124:SF8">
    <property type="entry name" value="INNER MEMBRANE TRANSPORT PROTEIN YDHP"/>
    <property type="match status" value="1"/>
</dbReference>
<feature type="domain" description="Major facilitator superfamily (MFS) profile" evidence="7">
    <location>
        <begin position="4"/>
        <end position="376"/>
    </location>
</feature>
<protein>
    <submittedName>
        <fullName evidence="8">Permease protein</fullName>
    </submittedName>
</protein>
<evidence type="ECO:0000256" key="5">
    <source>
        <dbReference type="ARBA" id="ARBA00023136"/>
    </source>
</evidence>
<evidence type="ECO:0000313" key="9">
    <source>
        <dbReference type="Proteomes" id="UP000001600"/>
    </source>
</evidence>